<dbReference type="RefSeq" id="WP_072944792.1">
    <property type="nucleotide sequence ID" value="NZ_FQWO01000009.1"/>
</dbReference>
<evidence type="ECO:0000256" key="1">
    <source>
        <dbReference type="SAM" id="Phobius"/>
    </source>
</evidence>
<dbReference type="Proteomes" id="UP000184384">
    <property type="component" value="Unassembled WGS sequence"/>
</dbReference>
<dbReference type="STRING" id="280093.SAMN05443373_109136"/>
<feature type="transmembrane region" description="Helical" evidence="1">
    <location>
        <begin position="203"/>
        <end position="235"/>
    </location>
</feature>
<sequence length="256" mass="28451">MKSVANRIEEIKSNGYQLNFDAVINSAFENYKKIALYAGLMLFVFMVFFGLIASTALISFVGIDNLNPENIKQYSPENLTGIPLLIYMAINIFVSVLIAPFLSGFYKMADCAKKDIEFHVSTMFEYYKSPYLMEICLATFVLLLFNSGLSMLFETNGYAIIGAIIGALISFFSFLTVPLIVFGKLGAIAAIKSSFIIIYKKPLTLLALVIIAIIGALVGFIGCCIGIFFTIPFLYSMYYTVYNEIIGYESDSELVL</sequence>
<accession>A0A1M5RCK0</accession>
<keyword evidence="5" id="KW-1185">Reference proteome</keyword>
<keyword evidence="1" id="KW-0472">Membrane</keyword>
<dbReference type="OrthoDB" id="1331669at2"/>
<gene>
    <name evidence="2" type="ORF">BC624_108137</name>
    <name evidence="3" type="ORF">SAMN05443373_109136</name>
</gene>
<evidence type="ECO:0000313" key="2">
    <source>
        <dbReference type="EMBL" id="PRZ21696.1"/>
    </source>
</evidence>
<dbReference type="Proteomes" id="UP000237771">
    <property type="component" value="Unassembled WGS sequence"/>
</dbReference>
<feature type="transmembrane region" description="Helical" evidence="1">
    <location>
        <begin position="82"/>
        <end position="106"/>
    </location>
</feature>
<feature type="transmembrane region" description="Helical" evidence="1">
    <location>
        <begin position="34"/>
        <end position="62"/>
    </location>
</feature>
<proteinExistence type="predicted"/>
<dbReference type="EMBL" id="FQWO01000009">
    <property type="protein sequence ID" value="SHH24045.1"/>
    <property type="molecule type" value="Genomic_DNA"/>
</dbReference>
<feature type="transmembrane region" description="Helical" evidence="1">
    <location>
        <begin position="131"/>
        <end position="153"/>
    </location>
</feature>
<name>A0A1M5RCK0_9FLAO</name>
<evidence type="ECO:0000313" key="3">
    <source>
        <dbReference type="EMBL" id="SHH24045.1"/>
    </source>
</evidence>
<keyword evidence="1" id="KW-0812">Transmembrane</keyword>
<evidence type="ECO:0000313" key="5">
    <source>
        <dbReference type="Proteomes" id="UP000237771"/>
    </source>
</evidence>
<reference evidence="2 5" key="3">
    <citation type="submission" date="2018-03" db="EMBL/GenBank/DDBJ databases">
        <title>Genomic Encyclopedia of Archaeal and Bacterial Type Strains, Phase II (KMG-II): from individual species to whole genera.</title>
        <authorList>
            <person name="Goeker M."/>
        </authorList>
    </citation>
    <scope>NUCLEOTIDE SEQUENCE [LARGE SCALE GENOMIC DNA]</scope>
    <source>
        <strain evidence="2 5">DSM 17797</strain>
    </source>
</reference>
<keyword evidence="1" id="KW-1133">Transmembrane helix</keyword>
<reference evidence="3" key="1">
    <citation type="submission" date="2016-11" db="EMBL/GenBank/DDBJ databases">
        <authorList>
            <person name="Jaros S."/>
            <person name="Januszkiewicz K."/>
            <person name="Wedrychowicz H."/>
        </authorList>
    </citation>
    <scope>NUCLEOTIDE SEQUENCE [LARGE SCALE GENOMIC DNA]</scope>
    <source>
        <strain evidence="3">DSM 19729</strain>
    </source>
</reference>
<protein>
    <submittedName>
        <fullName evidence="3">Uncharacterized protein</fullName>
    </submittedName>
</protein>
<dbReference type="AlphaFoldDB" id="A0A1M5RCK0"/>
<evidence type="ECO:0000313" key="4">
    <source>
        <dbReference type="Proteomes" id="UP000184384"/>
    </source>
</evidence>
<dbReference type="EMBL" id="PVUB01000008">
    <property type="protein sequence ID" value="PRZ21696.1"/>
    <property type="molecule type" value="Genomic_DNA"/>
</dbReference>
<feature type="transmembrane region" description="Helical" evidence="1">
    <location>
        <begin position="159"/>
        <end position="182"/>
    </location>
</feature>
<organism evidence="3 4">
    <name type="scientific">Flavobacterium granuli</name>
    <dbReference type="NCBI Taxonomy" id="280093"/>
    <lineage>
        <taxon>Bacteria</taxon>
        <taxon>Pseudomonadati</taxon>
        <taxon>Bacteroidota</taxon>
        <taxon>Flavobacteriia</taxon>
        <taxon>Flavobacteriales</taxon>
        <taxon>Flavobacteriaceae</taxon>
        <taxon>Flavobacterium</taxon>
    </lineage>
</organism>
<reference evidence="4" key="2">
    <citation type="submission" date="2016-11" db="EMBL/GenBank/DDBJ databases">
        <authorList>
            <person name="Varghese N."/>
            <person name="Submissions S."/>
        </authorList>
    </citation>
    <scope>NUCLEOTIDE SEQUENCE [LARGE SCALE GENOMIC DNA]</scope>
    <source>
        <strain evidence="4">DSM 19729</strain>
    </source>
</reference>